<dbReference type="PROSITE" id="PS51186">
    <property type="entry name" value="GNAT"/>
    <property type="match status" value="1"/>
</dbReference>
<evidence type="ECO:0000313" key="3">
    <source>
        <dbReference type="Proteomes" id="UP001345827"/>
    </source>
</evidence>
<feature type="domain" description="N-acetyltransferase" evidence="1">
    <location>
        <begin position="69"/>
        <end position="221"/>
    </location>
</feature>
<dbReference type="SUPFAM" id="SSF55729">
    <property type="entry name" value="Acyl-CoA N-acyltransferases (Nat)"/>
    <property type="match status" value="1"/>
</dbReference>
<reference evidence="2 3" key="1">
    <citation type="submission" date="2023-06" db="EMBL/GenBank/DDBJ databases">
        <title>Black Yeasts Isolated from many extreme environments.</title>
        <authorList>
            <person name="Coleine C."/>
            <person name="Stajich J.E."/>
            <person name="Selbmann L."/>
        </authorList>
    </citation>
    <scope>NUCLEOTIDE SEQUENCE [LARGE SCALE GENOMIC DNA]</scope>
    <source>
        <strain evidence="2 3">CCFEE 5887</strain>
    </source>
</reference>
<dbReference type="Pfam" id="PF13673">
    <property type="entry name" value="Acetyltransf_10"/>
    <property type="match status" value="1"/>
</dbReference>
<dbReference type="InterPro" id="IPR052523">
    <property type="entry name" value="Trichothecene_AcTrans"/>
</dbReference>
<gene>
    <name evidence="2" type="ORF">LTR25_008345</name>
</gene>
<dbReference type="InterPro" id="IPR000182">
    <property type="entry name" value="GNAT_dom"/>
</dbReference>
<protein>
    <recommendedName>
        <fullName evidence="1">N-acetyltransferase domain-containing protein</fullName>
    </recommendedName>
</protein>
<keyword evidence="3" id="KW-1185">Reference proteome</keyword>
<accession>A0AAV9PZA9</accession>
<evidence type="ECO:0000259" key="1">
    <source>
        <dbReference type="PROSITE" id="PS51186"/>
    </source>
</evidence>
<dbReference type="Gene3D" id="3.40.630.30">
    <property type="match status" value="1"/>
</dbReference>
<evidence type="ECO:0000313" key="2">
    <source>
        <dbReference type="EMBL" id="KAK5532015.1"/>
    </source>
</evidence>
<dbReference type="Proteomes" id="UP001345827">
    <property type="component" value="Unassembled WGS sequence"/>
</dbReference>
<organism evidence="2 3">
    <name type="scientific">Vermiconidia calcicola</name>
    <dbReference type="NCBI Taxonomy" id="1690605"/>
    <lineage>
        <taxon>Eukaryota</taxon>
        <taxon>Fungi</taxon>
        <taxon>Dikarya</taxon>
        <taxon>Ascomycota</taxon>
        <taxon>Pezizomycotina</taxon>
        <taxon>Dothideomycetes</taxon>
        <taxon>Dothideomycetidae</taxon>
        <taxon>Mycosphaerellales</taxon>
        <taxon>Extremaceae</taxon>
        <taxon>Vermiconidia</taxon>
    </lineage>
</organism>
<dbReference type="AlphaFoldDB" id="A0AAV9PZA9"/>
<dbReference type="InterPro" id="IPR016181">
    <property type="entry name" value="Acyl_CoA_acyltransferase"/>
</dbReference>
<sequence length="223" mass="24684">MSSFIVAPVVEADFGRMLRYTDEAGGTLAAPLLFATWPAQDPDATARRNAWSMEQQKWQFHNDPSARFMKVEDVSTQEIISLARWHRYTDGYPQADTYTEIDVFAPPGTPANFPEGLNGPLHAGLLGAACKARADYVNLGVSWILTTLISRADWRRQGAGGMLLQWGIQQAAKDGAPAYLEAVPSAVSTYERHGFEHIQDTKVDCCDWGMDGEFVLAIMRKAE</sequence>
<name>A0AAV9PZA9_9PEZI</name>
<dbReference type="PANTHER" id="PTHR42791">
    <property type="entry name" value="GNAT FAMILY ACETYLTRANSFERASE"/>
    <property type="match status" value="1"/>
</dbReference>
<dbReference type="EMBL" id="JAXLQG010000016">
    <property type="protein sequence ID" value="KAK5532015.1"/>
    <property type="molecule type" value="Genomic_DNA"/>
</dbReference>
<dbReference type="PANTHER" id="PTHR42791:SF14">
    <property type="entry name" value="N-ACETYLTRANSFERASE DOMAIN-CONTAINING PROTEIN"/>
    <property type="match status" value="1"/>
</dbReference>
<comment type="caution">
    <text evidence="2">The sequence shown here is derived from an EMBL/GenBank/DDBJ whole genome shotgun (WGS) entry which is preliminary data.</text>
</comment>
<proteinExistence type="predicted"/>
<dbReference type="GO" id="GO:0016747">
    <property type="term" value="F:acyltransferase activity, transferring groups other than amino-acyl groups"/>
    <property type="evidence" value="ECO:0007669"/>
    <property type="project" value="InterPro"/>
</dbReference>